<evidence type="ECO:0000313" key="8">
    <source>
        <dbReference type="EMBL" id="KAL0994983.1"/>
    </source>
</evidence>
<keyword evidence="2 5" id="KW-0812">Transmembrane</keyword>
<feature type="transmembrane region" description="Helical" evidence="6">
    <location>
        <begin position="234"/>
        <end position="253"/>
    </location>
</feature>
<dbReference type="Pfam" id="PF03798">
    <property type="entry name" value="TRAM_LAG1_CLN8"/>
    <property type="match status" value="1"/>
</dbReference>
<evidence type="ECO:0000256" key="4">
    <source>
        <dbReference type="ARBA" id="ARBA00023136"/>
    </source>
</evidence>
<dbReference type="InterPro" id="IPR050846">
    <property type="entry name" value="TLCD"/>
</dbReference>
<dbReference type="PROSITE" id="PS50922">
    <property type="entry name" value="TLC"/>
    <property type="match status" value="1"/>
</dbReference>
<evidence type="ECO:0000313" key="9">
    <source>
        <dbReference type="Proteomes" id="UP001557470"/>
    </source>
</evidence>
<accession>A0ABD0X6V7</accession>
<gene>
    <name evidence="8" type="ORF">UPYG_G00130250</name>
</gene>
<dbReference type="Proteomes" id="UP001557470">
    <property type="component" value="Unassembled WGS sequence"/>
</dbReference>
<evidence type="ECO:0000256" key="3">
    <source>
        <dbReference type="ARBA" id="ARBA00022989"/>
    </source>
</evidence>
<feature type="transmembrane region" description="Helical" evidence="6">
    <location>
        <begin position="200"/>
        <end position="222"/>
    </location>
</feature>
<reference evidence="8 9" key="1">
    <citation type="submission" date="2024-06" db="EMBL/GenBank/DDBJ databases">
        <authorList>
            <person name="Pan Q."/>
            <person name="Wen M."/>
            <person name="Jouanno E."/>
            <person name="Zahm M."/>
            <person name="Klopp C."/>
            <person name="Cabau C."/>
            <person name="Louis A."/>
            <person name="Berthelot C."/>
            <person name="Parey E."/>
            <person name="Roest Crollius H."/>
            <person name="Montfort J."/>
            <person name="Robinson-Rechavi M."/>
            <person name="Bouchez O."/>
            <person name="Lampietro C."/>
            <person name="Lopez Roques C."/>
            <person name="Donnadieu C."/>
            <person name="Postlethwait J."/>
            <person name="Bobe J."/>
            <person name="Verreycken H."/>
            <person name="Guiguen Y."/>
        </authorList>
    </citation>
    <scope>NUCLEOTIDE SEQUENCE [LARGE SCALE GENOMIC DNA]</scope>
    <source>
        <strain evidence="8">Up_M1</strain>
        <tissue evidence="8">Testis</tissue>
    </source>
</reference>
<dbReference type="PANTHER" id="PTHR13439:SF5">
    <property type="entry name" value="TLC DOMAIN-CONTAINING PROTEIN 1"/>
    <property type="match status" value="1"/>
</dbReference>
<keyword evidence="4 5" id="KW-0472">Membrane</keyword>
<evidence type="ECO:0000256" key="2">
    <source>
        <dbReference type="ARBA" id="ARBA00022692"/>
    </source>
</evidence>
<keyword evidence="9" id="KW-1185">Reference proteome</keyword>
<dbReference type="AlphaFoldDB" id="A0ABD0X6V7"/>
<evidence type="ECO:0000256" key="6">
    <source>
        <dbReference type="SAM" id="Phobius"/>
    </source>
</evidence>
<dbReference type="EMBL" id="JAGEUA010000003">
    <property type="protein sequence ID" value="KAL0994983.1"/>
    <property type="molecule type" value="Genomic_DNA"/>
</dbReference>
<feature type="transmembrane region" description="Helical" evidence="6">
    <location>
        <begin position="162"/>
        <end position="179"/>
    </location>
</feature>
<proteinExistence type="predicted"/>
<dbReference type="PANTHER" id="PTHR13439">
    <property type="entry name" value="CT120 PROTEIN"/>
    <property type="match status" value="1"/>
</dbReference>
<dbReference type="InterPro" id="IPR006634">
    <property type="entry name" value="TLC-dom"/>
</dbReference>
<feature type="domain" description="TLC" evidence="7">
    <location>
        <begin position="66"/>
        <end position="261"/>
    </location>
</feature>
<evidence type="ECO:0000256" key="5">
    <source>
        <dbReference type="PROSITE-ProRule" id="PRU00205"/>
    </source>
</evidence>
<sequence length="284" mass="32497">MSGLRHFQPPYGCQNTVHSRTQPLEHCLVALNSGDHIHGHCGPHVGLLHTVLRRLPRPEGVQTHPWKNWKWNNLSVSLCHSSITAVWALSCVAQSPIMLKEMHLPSSPVTYLLACFSTGYFLHDASDILLSSYARASWEFLLHHVLVLWCFLYAILTHRYVAGVSVALFVEVNSIFLHSRLMMRLACIDKSSYPYTFVKLLNLITYVLFRLGAQFLITRFIIMNYAWLDHATSLLVAIGAMNIMMMVYLWRLVHADFLPQRQLCHNDNRSKGTHDEESSSLKQD</sequence>
<comment type="subcellular location">
    <subcellularLocation>
        <location evidence="1">Membrane</location>
        <topology evidence="1">Multi-pass membrane protein</topology>
    </subcellularLocation>
</comment>
<organism evidence="8 9">
    <name type="scientific">Umbra pygmaea</name>
    <name type="common">Eastern mudminnow</name>
    <dbReference type="NCBI Taxonomy" id="75934"/>
    <lineage>
        <taxon>Eukaryota</taxon>
        <taxon>Metazoa</taxon>
        <taxon>Chordata</taxon>
        <taxon>Craniata</taxon>
        <taxon>Vertebrata</taxon>
        <taxon>Euteleostomi</taxon>
        <taxon>Actinopterygii</taxon>
        <taxon>Neopterygii</taxon>
        <taxon>Teleostei</taxon>
        <taxon>Protacanthopterygii</taxon>
        <taxon>Esociformes</taxon>
        <taxon>Umbridae</taxon>
        <taxon>Umbra</taxon>
    </lineage>
</organism>
<keyword evidence="3 6" id="KW-1133">Transmembrane helix</keyword>
<evidence type="ECO:0000256" key="1">
    <source>
        <dbReference type="ARBA" id="ARBA00004141"/>
    </source>
</evidence>
<protein>
    <recommendedName>
        <fullName evidence="7">TLC domain-containing protein</fullName>
    </recommendedName>
</protein>
<dbReference type="SMART" id="SM00724">
    <property type="entry name" value="TLC"/>
    <property type="match status" value="1"/>
</dbReference>
<dbReference type="GO" id="GO:0016020">
    <property type="term" value="C:membrane"/>
    <property type="evidence" value="ECO:0007669"/>
    <property type="project" value="UniProtKB-SubCell"/>
</dbReference>
<comment type="caution">
    <text evidence="8">The sequence shown here is derived from an EMBL/GenBank/DDBJ whole genome shotgun (WGS) entry which is preliminary data.</text>
</comment>
<name>A0ABD0X6V7_UMBPY</name>
<evidence type="ECO:0000259" key="7">
    <source>
        <dbReference type="PROSITE" id="PS50922"/>
    </source>
</evidence>